<comment type="caution">
    <text evidence="11">The sequence shown here is derived from an EMBL/GenBank/DDBJ whole genome shotgun (WGS) entry which is preliminary data.</text>
</comment>
<organism evidence="11 12">
    <name type="scientific">Cylicocyclus nassatus</name>
    <name type="common">Nematode worm</name>
    <dbReference type="NCBI Taxonomy" id="53992"/>
    <lineage>
        <taxon>Eukaryota</taxon>
        <taxon>Metazoa</taxon>
        <taxon>Ecdysozoa</taxon>
        <taxon>Nematoda</taxon>
        <taxon>Chromadorea</taxon>
        <taxon>Rhabditida</taxon>
        <taxon>Rhabditina</taxon>
        <taxon>Rhabditomorpha</taxon>
        <taxon>Strongyloidea</taxon>
        <taxon>Strongylidae</taxon>
        <taxon>Cylicocyclus</taxon>
    </lineage>
</organism>
<keyword evidence="8 10" id="KW-0333">Golgi apparatus</keyword>
<keyword evidence="9" id="KW-0472">Membrane</keyword>
<dbReference type="GO" id="GO:0006493">
    <property type="term" value="P:protein O-linked glycosylation"/>
    <property type="evidence" value="ECO:0007669"/>
    <property type="project" value="TreeGrafter"/>
</dbReference>
<dbReference type="Gene3D" id="3.90.550.50">
    <property type="match status" value="1"/>
</dbReference>
<comment type="similarity">
    <text evidence="2 10">Belongs to the glycosyltransferase 31 family.</text>
</comment>
<gene>
    <name evidence="11" type="ORF">CYNAS_LOCUS19926</name>
</gene>
<evidence type="ECO:0000256" key="3">
    <source>
        <dbReference type="ARBA" id="ARBA00022676"/>
    </source>
</evidence>
<dbReference type="InterPro" id="IPR002659">
    <property type="entry name" value="Glyco_trans_31"/>
</dbReference>
<keyword evidence="4" id="KW-0808">Transferase</keyword>
<evidence type="ECO:0000256" key="2">
    <source>
        <dbReference type="ARBA" id="ARBA00008661"/>
    </source>
</evidence>
<dbReference type="Pfam" id="PF01762">
    <property type="entry name" value="Galactosyl_T"/>
    <property type="match status" value="1"/>
</dbReference>
<name>A0AA36HDG1_CYLNA</name>
<evidence type="ECO:0000256" key="4">
    <source>
        <dbReference type="ARBA" id="ARBA00022679"/>
    </source>
</evidence>
<keyword evidence="6" id="KW-0735">Signal-anchor</keyword>
<evidence type="ECO:0000256" key="6">
    <source>
        <dbReference type="ARBA" id="ARBA00022968"/>
    </source>
</evidence>
<reference evidence="11" key="1">
    <citation type="submission" date="2023-07" db="EMBL/GenBank/DDBJ databases">
        <authorList>
            <consortium name="CYATHOMIX"/>
        </authorList>
    </citation>
    <scope>NUCLEOTIDE SEQUENCE</scope>
    <source>
        <strain evidence="11">N/A</strain>
    </source>
</reference>
<dbReference type="EC" id="2.4.1.-" evidence="10"/>
<dbReference type="EMBL" id="CATQJL010000316">
    <property type="protein sequence ID" value="CAJ0607943.1"/>
    <property type="molecule type" value="Genomic_DNA"/>
</dbReference>
<evidence type="ECO:0000313" key="11">
    <source>
        <dbReference type="EMBL" id="CAJ0607943.1"/>
    </source>
</evidence>
<evidence type="ECO:0000256" key="1">
    <source>
        <dbReference type="ARBA" id="ARBA00004323"/>
    </source>
</evidence>
<evidence type="ECO:0000256" key="5">
    <source>
        <dbReference type="ARBA" id="ARBA00022692"/>
    </source>
</evidence>
<evidence type="ECO:0000313" key="12">
    <source>
        <dbReference type="Proteomes" id="UP001176961"/>
    </source>
</evidence>
<evidence type="ECO:0000256" key="9">
    <source>
        <dbReference type="ARBA" id="ARBA00023136"/>
    </source>
</evidence>
<protein>
    <recommendedName>
        <fullName evidence="10">Hexosyltransferase</fullName>
        <ecNumber evidence="10">2.4.1.-</ecNumber>
    </recommendedName>
</protein>
<keyword evidence="5" id="KW-0812">Transmembrane</keyword>
<dbReference type="PANTHER" id="PTHR11214:SF314">
    <property type="entry name" value="HEXOSYLTRANSFERASE"/>
    <property type="match status" value="1"/>
</dbReference>
<keyword evidence="7" id="KW-1133">Transmembrane helix</keyword>
<dbReference type="GO" id="GO:0016758">
    <property type="term" value="F:hexosyltransferase activity"/>
    <property type="evidence" value="ECO:0007669"/>
    <property type="project" value="InterPro"/>
</dbReference>
<keyword evidence="3 10" id="KW-0328">Glycosyltransferase</keyword>
<proteinExistence type="inferred from homology"/>
<dbReference type="Proteomes" id="UP001176961">
    <property type="component" value="Unassembled WGS sequence"/>
</dbReference>
<comment type="subcellular location">
    <subcellularLocation>
        <location evidence="1 10">Golgi apparatus membrane</location>
        <topology evidence="1 10">Single-pass type II membrane protein</topology>
    </subcellularLocation>
</comment>
<evidence type="ECO:0000256" key="8">
    <source>
        <dbReference type="ARBA" id="ARBA00023034"/>
    </source>
</evidence>
<accession>A0AA36HDG1</accession>
<evidence type="ECO:0000256" key="10">
    <source>
        <dbReference type="RuleBase" id="RU363063"/>
    </source>
</evidence>
<keyword evidence="12" id="KW-1185">Reference proteome</keyword>
<evidence type="ECO:0000256" key="7">
    <source>
        <dbReference type="ARBA" id="ARBA00022989"/>
    </source>
</evidence>
<sequence>MNCKVFRYCAIFPIGLLHNSAEIVRLEEELNLFGDILQGDYLESYNNLSLKTLSALRYAAVAYPTVEAIMKIDDDVAWNVPKVANYIKQILPRSISCYKYDDRLPVRKPTSKWYTSYDEYPQEKFPPYCSGVAYIIHKDALMPMLEVVPEQSFFWIDDVFITGFLTRSADIVFVKLNQFTALKPLRKELLNITFYSDHMFYGNHKENIGRKFEQRRRGSSTNFYGCDDF</sequence>
<dbReference type="PANTHER" id="PTHR11214">
    <property type="entry name" value="BETA-1,3-N-ACETYLGLUCOSAMINYLTRANSFERASE"/>
    <property type="match status" value="1"/>
</dbReference>
<dbReference type="GO" id="GO:0000139">
    <property type="term" value="C:Golgi membrane"/>
    <property type="evidence" value="ECO:0007669"/>
    <property type="project" value="UniProtKB-SubCell"/>
</dbReference>
<dbReference type="AlphaFoldDB" id="A0AA36HDG1"/>